<evidence type="ECO:0000256" key="1">
    <source>
        <dbReference type="SAM" id="MobiDB-lite"/>
    </source>
</evidence>
<dbReference type="EMBL" id="JAIWYP010000001">
    <property type="protein sequence ID" value="KAH3895748.1"/>
    <property type="molecule type" value="Genomic_DNA"/>
</dbReference>
<feature type="region of interest" description="Disordered" evidence="1">
    <location>
        <begin position="298"/>
        <end position="322"/>
    </location>
</feature>
<accession>A0A9D4NJD8</accession>
<keyword evidence="3" id="KW-1185">Reference proteome</keyword>
<feature type="compositionally biased region" description="Basic and acidic residues" evidence="1">
    <location>
        <begin position="306"/>
        <end position="322"/>
    </location>
</feature>
<organism evidence="2 3">
    <name type="scientific">Dreissena polymorpha</name>
    <name type="common">Zebra mussel</name>
    <name type="synonym">Mytilus polymorpha</name>
    <dbReference type="NCBI Taxonomy" id="45954"/>
    <lineage>
        <taxon>Eukaryota</taxon>
        <taxon>Metazoa</taxon>
        <taxon>Spiralia</taxon>
        <taxon>Lophotrochozoa</taxon>
        <taxon>Mollusca</taxon>
        <taxon>Bivalvia</taxon>
        <taxon>Autobranchia</taxon>
        <taxon>Heteroconchia</taxon>
        <taxon>Euheterodonta</taxon>
        <taxon>Imparidentia</taxon>
        <taxon>Neoheterodontei</taxon>
        <taxon>Myida</taxon>
        <taxon>Dreissenoidea</taxon>
        <taxon>Dreissenidae</taxon>
        <taxon>Dreissena</taxon>
    </lineage>
</organism>
<dbReference type="PANTHER" id="PTHR19871">
    <property type="entry name" value="BETA TRANSDUCIN-RELATED PROTEIN"/>
    <property type="match status" value="1"/>
</dbReference>
<proteinExistence type="predicted"/>
<evidence type="ECO:0000313" key="2">
    <source>
        <dbReference type="EMBL" id="KAH3895748.1"/>
    </source>
</evidence>
<evidence type="ECO:0000313" key="3">
    <source>
        <dbReference type="Proteomes" id="UP000828390"/>
    </source>
</evidence>
<dbReference type="AlphaFoldDB" id="A0A9D4NJD8"/>
<reference evidence="2" key="2">
    <citation type="submission" date="2020-11" db="EMBL/GenBank/DDBJ databases">
        <authorList>
            <person name="McCartney M.A."/>
            <person name="Auch B."/>
            <person name="Kono T."/>
            <person name="Mallez S."/>
            <person name="Becker A."/>
            <person name="Gohl D.M."/>
            <person name="Silverstein K.A.T."/>
            <person name="Koren S."/>
            <person name="Bechman K.B."/>
            <person name="Herman A."/>
            <person name="Abrahante J.E."/>
            <person name="Garbe J."/>
        </authorList>
    </citation>
    <scope>NUCLEOTIDE SEQUENCE</scope>
    <source>
        <strain evidence="2">Duluth1</strain>
        <tissue evidence="2">Whole animal</tissue>
    </source>
</reference>
<name>A0A9D4NJD8_DREPO</name>
<dbReference type="Proteomes" id="UP000828390">
    <property type="component" value="Unassembled WGS sequence"/>
</dbReference>
<sequence>MFYERRTDEKTMMLYLSTVQTVRALCAEKRLHSNLADFFAGTWANGRKKPYTNAEGEVIEEDRYGTSQPFRFGEDDYNNLALNNLPYHRLHAGHVDLLKKECLANVHFCVAKALLDDFTAGKAAFPGKPLIKCILEALLLSRKGLQMDPVQFMPQLLGRLEDNETTAEFKQRLREYSSKVWFEPDVNILERPGGQLLHGIHVHASEIDMMTITSCGTYRGTSAGGTANPAESVTLEPDVFYTAGIAVFSKMQRTCHPLFIVESSPARTCQRSRLKRAGDGGTARPPVCGTYGTDLGPALLRQGGTQEHRGGGFKEGPRGGGT</sequence>
<dbReference type="InterPro" id="IPR052752">
    <property type="entry name" value="NACHT-WD_repeat"/>
</dbReference>
<reference evidence="2" key="1">
    <citation type="journal article" date="2019" name="bioRxiv">
        <title>The Genome of the Zebra Mussel, Dreissena polymorpha: A Resource for Invasive Species Research.</title>
        <authorList>
            <person name="McCartney M.A."/>
            <person name="Auch B."/>
            <person name="Kono T."/>
            <person name="Mallez S."/>
            <person name="Zhang Y."/>
            <person name="Obille A."/>
            <person name="Becker A."/>
            <person name="Abrahante J.E."/>
            <person name="Garbe J."/>
            <person name="Badalamenti J.P."/>
            <person name="Herman A."/>
            <person name="Mangelson H."/>
            <person name="Liachko I."/>
            <person name="Sullivan S."/>
            <person name="Sone E.D."/>
            <person name="Koren S."/>
            <person name="Silverstein K.A.T."/>
            <person name="Beckman K.B."/>
            <person name="Gohl D.M."/>
        </authorList>
    </citation>
    <scope>NUCLEOTIDE SEQUENCE</scope>
    <source>
        <strain evidence="2">Duluth1</strain>
        <tissue evidence="2">Whole animal</tissue>
    </source>
</reference>
<dbReference type="PANTHER" id="PTHR19871:SF14">
    <property type="entry name" value="DUF4062 DOMAIN-CONTAINING PROTEIN"/>
    <property type="match status" value="1"/>
</dbReference>
<gene>
    <name evidence="2" type="ORF">DPMN_019913</name>
</gene>
<protein>
    <submittedName>
        <fullName evidence="2">Uncharacterized protein</fullName>
    </submittedName>
</protein>
<comment type="caution">
    <text evidence="2">The sequence shown here is derived from an EMBL/GenBank/DDBJ whole genome shotgun (WGS) entry which is preliminary data.</text>
</comment>